<evidence type="ECO:0000313" key="1">
    <source>
        <dbReference type="EMBL" id="CAN83235.1"/>
    </source>
</evidence>
<dbReference type="EMBL" id="AM459481">
    <property type="protein sequence ID" value="CAN83235.1"/>
    <property type="molecule type" value="Genomic_DNA"/>
</dbReference>
<reference evidence="1" key="1">
    <citation type="journal article" date="2007" name="PLoS ONE">
        <title>The first genome sequence of an elite grapevine cultivar (Pinot noir Vitis vinifera L.): coping with a highly heterozygous genome.</title>
        <authorList>
            <person name="Velasco R."/>
            <person name="Zharkikh A."/>
            <person name="Troggio M."/>
            <person name="Cartwright D.A."/>
            <person name="Cestaro A."/>
            <person name="Pruss D."/>
            <person name="Pindo M."/>
            <person name="FitzGerald L.M."/>
            <person name="Vezzulli S."/>
            <person name="Reid J."/>
            <person name="Malacarne G."/>
            <person name="Iliev D."/>
            <person name="Coppola G."/>
            <person name="Wardell B."/>
            <person name="Micheletti D."/>
            <person name="Macalma T."/>
            <person name="Facci M."/>
            <person name="Mitchell J.T."/>
            <person name="Perazzolli M."/>
            <person name="Eldredge G."/>
            <person name="Gatto P."/>
            <person name="Oyzerski R."/>
            <person name="Moretto M."/>
            <person name="Gutin N."/>
            <person name="Stefanini M."/>
            <person name="Chen Y."/>
            <person name="Segala C."/>
            <person name="Davenport C."/>
            <person name="Dematte L."/>
            <person name="Mraz A."/>
            <person name="Battilana J."/>
            <person name="Stormo K."/>
            <person name="Costa F."/>
            <person name="Tao Q."/>
            <person name="Si-Ammour A."/>
            <person name="Harkins T."/>
            <person name="Lackey A."/>
            <person name="Perbost C."/>
            <person name="Taillon B."/>
            <person name="Stella A."/>
            <person name="Solovyev V."/>
            <person name="Fawcett J.A."/>
            <person name="Sterck L."/>
            <person name="Vandepoele K."/>
            <person name="Grando S.M."/>
            <person name="Toppo S."/>
            <person name="Moser C."/>
            <person name="Lanchbury J."/>
            <person name="Bogden R."/>
            <person name="Skolnick M."/>
            <person name="Sgaramella V."/>
            <person name="Bhatnagar S.K."/>
            <person name="Fontana P."/>
            <person name="Gutin A."/>
            <person name="Van de Peer Y."/>
            <person name="Salamini F."/>
            <person name="Viola R."/>
        </authorList>
    </citation>
    <scope>NUCLEOTIDE SEQUENCE</scope>
</reference>
<accession>A5BH83</accession>
<gene>
    <name evidence="1" type="ORF">VITISV_036776</name>
</gene>
<sequence>MCPTVAKWRCDISAHGLHSHLQTAITFPFQIQIEHRLKLWTPISQLRNEGHCAVKWHSCAKSRLRNCEIPCGMGLLVRNQALPLRNAFRSCEMDAPVLRSGTHVPKLVSQLRKFSQRGA</sequence>
<proteinExistence type="predicted"/>
<protein>
    <submittedName>
        <fullName evidence="1">Uncharacterized protein</fullName>
    </submittedName>
</protein>
<name>A5BH83_VITVI</name>
<organism evidence="1">
    <name type="scientific">Vitis vinifera</name>
    <name type="common">Grape</name>
    <dbReference type="NCBI Taxonomy" id="29760"/>
    <lineage>
        <taxon>Eukaryota</taxon>
        <taxon>Viridiplantae</taxon>
        <taxon>Streptophyta</taxon>
        <taxon>Embryophyta</taxon>
        <taxon>Tracheophyta</taxon>
        <taxon>Spermatophyta</taxon>
        <taxon>Magnoliopsida</taxon>
        <taxon>eudicotyledons</taxon>
        <taxon>Gunneridae</taxon>
        <taxon>Pentapetalae</taxon>
        <taxon>rosids</taxon>
        <taxon>Vitales</taxon>
        <taxon>Vitaceae</taxon>
        <taxon>Viteae</taxon>
        <taxon>Vitis</taxon>
    </lineage>
</organism>
<dbReference type="AlphaFoldDB" id="A5BH83"/>